<dbReference type="PANTHER" id="PTHR12064:SF97">
    <property type="entry name" value="METAL TRANSPORTER CNNM-5"/>
    <property type="match status" value="1"/>
</dbReference>
<gene>
    <name evidence="12" type="primary">CNNM</name>
    <name evidence="12" type="ORF">TSPGSL018_15554</name>
</gene>
<dbReference type="InterPro" id="IPR046342">
    <property type="entry name" value="CBS_dom_sf"/>
</dbReference>
<evidence type="ECO:0000256" key="1">
    <source>
        <dbReference type="ARBA" id="ARBA00004141"/>
    </source>
</evidence>
<evidence type="ECO:0000256" key="6">
    <source>
        <dbReference type="PROSITE-ProRule" id="PRU00703"/>
    </source>
</evidence>
<feature type="transmembrane region" description="Helical" evidence="9">
    <location>
        <begin position="28"/>
        <end position="55"/>
    </location>
</feature>
<dbReference type="EMBL" id="GBEZ01007168">
    <property type="protein sequence ID" value="JAC78278.1"/>
    <property type="molecule type" value="Transcribed_RNA"/>
</dbReference>
<evidence type="ECO:0000313" key="12">
    <source>
        <dbReference type="EMBL" id="JAC78278.1"/>
    </source>
</evidence>
<feature type="domain" description="CBS" evidence="10">
    <location>
        <begin position="226"/>
        <end position="288"/>
    </location>
</feature>
<comment type="subcellular location">
    <subcellularLocation>
        <location evidence="1">Membrane</location>
        <topology evidence="1">Multi-pass membrane protein</topology>
    </subcellularLocation>
</comment>
<dbReference type="SUPFAM" id="SSF54631">
    <property type="entry name" value="CBS-domain pair"/>
    <property type="match status" value="1"/>
</dbReference>
<feature type="compositionally biased region" description="Polar residues" evidence="8">
    <location>
        <begin position="476"/>
        <end position="490"/>
    </location>
</feature>
<sequence>MVLRTLLGIDLSVQLAELPDPYASPLNFSIYFSVGVGLGAFAGICSGLTLGLLSMSRVDLEVLRRTGTDHEKRCAERIIPVVKDQHYLLVTLLLCNAFAAEALPLVIDRMANPVVAVILSMTVLLVMGEIIPQAICKHHALDIGAACTPLCHALKFLTAPISWPIAKFLDLILGEGHAAMFRRAQLEEFVDIHSAEEGMGGDLSVKEVSIMKGALAFSTKVAKQAMTPINKVFMLSSNTILSRSTFNKILATGHSRIPVYNGEDRNDIVGVILVKELVGINPEDRVPITHVTLRSLPVVSEDTPMYDMMELFETGRSHLALLMANLPVNATCTVGGPVRTTTKSNAKLVQSESSLPPQRRKNSSKQGRAERSPEEEEDSSAVKINISESAWAVVKPEDELQPRVDSAESETLPEPIPAGIITIEDCIEELIQDEIIDETDRYVDNVQSQRVTAAALVSRLPVRLRSDFLKHFVPRSTGNHSQEQNPSNRVASREIRHTVSQPQIPYEDGVEQQNAGVRQPLLSCASLPRVTEG</sequence>
<dbReference type="InterPro" id="IPR045095">
    <property type="entry name" value="ACDP"/>
</dbReference>
<dbReference type="InterPro" id="IPR044751">
    <property type="entry name" value="Ion_transp-like_CBS"/>
</dbReference>
<evidence type="ECO:0000256" key="9">
    <source>
        <dbReference type="SAM" id="Phobius"/>
    </source>
</evidence>
<dbReference type="GO" id="GO:0005737">
    <property type="term" value="C:cytoplasm"/>
    <property type="evidence" value="ECO:0007669"/>
    <property type="project" value="TreeGrafter"/>
</dbReference>
<dbReference type="PROSITE" id="PS51846">
    <property type="entry name" value="CNNM"/>
    <property type="match status" value="1"/>
</dbReference>
<accession>A0A061S216</accession>
<evidence type="ECO:0000256" key="8">
    <source>
        <dbReference type="SAM" id="MobiDB-lite"/>
    </source>
</evidence>
<name>A0A061S216_9CHLO</name>
<feature type="transmembrane region" description="Helical" evidence="9">
    <location>
        <begin position="87"/>
        <end position="107"/>
    </location>
</feature>
<dbReference type="PANTHER" id="PTHR12064">
    <property type="entry name" value="METAL TRANSPORTER CNNM"/>
    <property type="match status" value="1"/>
</dbReference>
<dbReference type="GO" id="GO:0010960">
    <property type="term" value="P:magnesium ion homeostasis"/>
    <property type="evidence" value="ECO:0007669"/>
    <property type="project" value="InterPro"/>
</dbReference>
<dbReference type="AlphaFoldDB" id="A0A061S216"/>
<feature type="region of interest" description="Disordered" evidence="8">
    <location>
        <begin position="337"/>
        <end position="382"/>
    </location>
</feature>
<keyword evidence="3" id="KW-0677">Repeat</keyword>
<evidence type="ECO:0000256" key="3">
    <source>
        <dbReference type="ARBA" id="ARBA00022737"/>
    </source>
</evidence>
<evidence type="ECO:0000256" key="4">
    <source>
        <dbReference type="ARBA" id="ARBA00022989"/>
    </source>
</evidence>
<keyword evidence="5 7" id="KW-0472">Membrane</keyword>
<evidence type="ECO:0000256" key="5">
    <source>
        <dbReference type="ARBA" id="ARBA00023136"/>
    </source>
</evidence>
<dbReference type="Pfam" id="PF01595">
    <property type="entry name" value="CNNM"/>
    <property type="match status" value="1"/>
</dbReference>
<reference evidence="12" key="1">
    <citation type="submission" date="2014-05" db="EMBL/GenBank/DDBJ databases">
        <title>The transcriptome of the halophilic microalga Tetraselmis sp. GSL018 isolated from the Great Salt Lake, Utah.</title>
        <authorList>
            <person name="Jinkerson R.E."/>
            <person name="D'Adamo S."/>
            <person name="Posewitz M.C."/>
        </authorList>
    </citation>
    <scope>NUCLEOTIDE SEQUENCE</scope>
    <source>
        <strain evidence="12">GSL018</strain>
    </source>
</reference>
<evidence type="ECO:0000259" key="10">
    <source>
        <dbReference type="PROSITE" id="PS51371"/>
    </source>
</evidence>
<feature type="transmembrane region" description="Helical" evidence="9">
    <location>
        <begin position="113"/>
        <end position="131"/>
    </location>
</feature>
<evidence type="ECO:0000259" key="11">
    <source>
        <dbReference type="PROSITE" id="PS51846"/>
    </source>
</evidence>
<dbReference type="GO" id="GO:0016020">
    <property type="term" value="C:membrane"/>
    <property type="evidence" value="ECO:0007669"/>
    <property type="project" value="UniProtKB-SubCell"/>
</dbReference>
<feature type="domain" description="CNNM transmembrane" evidence="11">
    <location>
        <begin position="24"/>
        <end position="204"/>
    </location>
</feature>
<feature type="compositionally biased region" description="Polar residues" evidence="8">
    <location>
        <begin position="339"/>
        <end position="356"/>
    </location>
</feature>
<keyword evidence="4 7" id="KW-1133">Transmembrane helix</keyword>
<keyword evidence="6" id="KW-0129">CBS domain</keyword>
<evidence type="ECO:0000256" key="2">
    <source>
        <dbReference type="ARBA" id="ARBA00022692"/>
    </source>
</evidence>
<organism evidence="12">
    <name type="scientific">Tetraselmis sp. GSL018</name>
    <dbReference type="NCBI Taxonomy" id="582737"/>
    <lineage>
        <taxon>Eukaryota</taxon>
        <taxon>Viridiplantae</taxon>
        <taxon>Chlorophyta</taxon>
        <taxon>core chlorophytes</taxon>
        <taxon>Chlorodendrophyceae</taxon>
        <taxon>Chlorodendrales</taxon>
        <taxon>Chlorodendraceae</taxon>
        <taxon>Tetraselmis</taxon>
    </lineage>
</organism>
<feature type="region of interest" description="Disordered" evidence="8">
    <location>
        <begin position="473"/>
        <end position="513"/>
    </location>
</feature>
<dbReference type="GO" id="GO:0030026">
    <property type="term" value="P:intracellular manganese ion homeostasis"/>
    <property type="evidence" value="ECO:0007669"/>
    <property type="project" value="TreeGrafter"/>
</dbReference>
<dbReference type="InterPro" id="IPR002550">
    <property type="entry name" value="CNNM"/>
</dbReference>
<dbReference type="InterPro" id="IPR000644">
    <property type="entry name" value="CBS_dom"/>
</dbReference>
<proteinExistence type="predicted"/>
<dbReference type="Gene3D" id="3.10.580.10">
    <property type="entry name" value="CBS-domain"/>
    <property type="match status" value="1"/>
</dbReference>
<evidence type="ECO:0000256" key="7">
    <source>
        <dbReference type="PROSITE-ProRule" id="PRU01193"/>
    </source>
</evidence>
<keyword evidence="2 7" id="KW-0812">Transmembrane</keyword>
<dbReference type="PROSITE" id="PS51371">
    <property type="entry name" value="CBS"/>
    <property type="match status" value="1"/>
</dbReference>
<dbReference type="CDD" id="cd04590">
    <property type="entry name" value="CBS_pair_CorC_HlyC_assoc"/>
    <property type="match status" value="1"/>
</dbReference>
<protein>
    <submittedName>
        <fullName evidence="12">Metal transporter CNNM</fullName>
    </submittedName>
</protein>